<dbReference type="CDD" id="cd21177">
    <property type="entry name" value="LPMO_AA10"/>
    <property type="match status" value="1"/>
</dbReference>
<name>A0AAU8E9T5_9PSED</name>
<feature type="domain" description="Fibronectin type-III" evidence="4">
    <location>
        <begin position="217"/>
        <end position="304"/>
    </location>
</feature>
<evidence type="ECO:0000256" key="1">
    <source>
        <dbReference type="ARBA" id="ARBA00022729"/>
    </source>
</evidence>
<feature type="region of interest" description="Disordered" evidence="3">
    <location>
        <begin position="1"/>
        <end position="20"/>
    </location>
</feature>
<keyword evidence="1" id="KW-0732">Signal</keyword>
<keyword evidence="2" id="KW-0378">Hydrolase</keyword>
<evidence type="ECO:0000313" key="5">
    <source>
        <dbReference type="EMBL" id="XCG75993.1"/>
    </source>
</evidence>
<dbReference type="GO" id="GO:0004553">
    <property type="term" value="F:hydrolase activity, hydrolyzing O-glycosyl compounds"/>
    <property type="evidence" value="ECO:0007669"/>
    <property type="project" value="InterPro"/>
</dbReference>
<reference evidence="5" key="1">
    <citation type="submission" date="2024-06" db="EMBL/GenBank/DDBJ databases">
        <title>The Caenorhabditis elegans bacterial microbiome influences microsporidia infection through nutrient limitation and inhibiting parasite invasion.</title>
        <authorList>
            <person name="Tamim El Jarkass H."/>
            <person name="Castelblanco S."/>
            <person name="Kaur M."/>
            <person name="Wan Y.C."/>
            <person name="Ellis A.E."/>
            <person name="Sheldon R.D."/>
            <person name="Lien E.C."/>
            <person name="Burton N.O."/>
            <person name="Wright G.D."/>
            <person name="Reinke A.W."/>
        </authorList>
    </citation>
    <scope>NUCLEOTIDE SEQUENCE</scope>
    <source>
        <strain evidence="5">MYb327</strain>
    </source>
</reference>
<dbReference type="InterPro" id="IPR003961">
    <property type="entry name" value="FN3_dom"/>
</dbReference>
<dbReference type="InterPro" id="IPR013783">
    <property type="entry name" value="Ig-like_fold"/>
</dbReference>
<dbReference type="Pfam" id="PF03067">
    <property type="entry name" value="LPMO_10"/>
    <property type="match status" value="1"/>
</dbReference>
<dbReference type="Pfam" id="PF00041">
    <property type="entry name" value="fn3"/>
    <property type="match status" value="1"/>
</dbReference>
<sequence length="450" mass="49492">MSQRNPNTISRSSTPRHGHVFSPASRAYFAWQDGDLDEGALNQREAGKFFPETSGGLKDPFAADDVLSAEPPPDGKIASAGQLTGAFLDQPGDHWKKHEVLGGESLPVSWNFTANHPARRWDYFITEADWDSSKPLARNQFGAKPFYTVQNNLQPFWQYPNELKPRSPTTHEVPLPNREGYHVLLAAYVVADTGMAFYQVVDLNFAPPDGGGERPETPTGLTASNVTDKQVMLTWNEASGSHPIAFYRMTRNGITTVDIDAPLMTWIDHAVTPGTLYNYFISAVDELGNVSRPSPAIEARTLPENGAPGAPSNLHSMRQTETSISLMWAASSGPQPISHYLIFRNDQEVQRVGADVSSFEDTDLTPNSEYSYFVKALDSSGKLSVSSNVLTVKTHGGAGEYPVWKLGTQYAKNDVVKHAGQNWACLQAHTSYVEEWAPGVGDNVLWKEHV</sequence>
<dbReference type="InterPro" id="IPR036573">
    <property type="entry name" value="CBM_sf_5/12"/>
</dbReference>
<dbReference type="GO" id="GO:0004497">
    <property type="term" value="F:monooxygenase activity"/>
    <property type="evidence" value="ECO:0007669"/>
    <property type="project" value="UniProtKB-KW"/>
</dbReference>
<evidence type="ECO:0000259" key="4">
    <source>
        <dbReference type="PROSITE" id="PS50853"/>
    </source>
</evidence>
<dbReference type="RefSeq" id="WP_339555834.1">
    <property type="nucleotide sequence ID" value="NZ_CP159258.1"/>
</dbReference>
<dbReference type="PROSITE" id="PS50853">
    <property type="entry name" value="FN3"/>
    <property type="match status" value="2"/>
</dbReference>
<dbReference type="Gene3D" id="2.70.50.50">
    <property type="entry name" value="chitin-binding protein cbp21"/>
    <property type="match status" value="1"/>
</dbReference>
<evidence type="ECO:0000256" key="2">
    <source>
        <dbReference type="ARBA" id="ARBA00022801"/>
    </source>
</evidence>
<dbReference type="GO" id="GO:0005975">
    <property type="term" value="P:carbohydrate metabolic process"/>
    <property type="evidence" value="ECO:0007669"/>
    <property type="project" value="InterPro"/>
</dbReference>
<dbReference type="InterPro" id="IPR036116">
    <property type="entry name" value="FN3_sf"/>
</dbReference>
<protein>
    <submittedName>
        <fullName evidence="5">Lytic polysaccharide monooxygenase</fullName>
    </submittedName>
</protein>
<proteinExistence type="predicted"/>
<dbReference type="Gene3D" id="2.10.10.20">
    <property type="entry name" value="Carbohydrate-binding module superfamily 5/12"/>
    <property type="match status" value="1"/>
</dbReference>
<evidence type="ECO:0000256" key="3">
    <source>
        <dbReference type="SAM" id="MobiDB-lite"/>
    </source>
</evidence>
<gene>
    <name evidence="5" type="ORF">ABVN21_07970</name>
</gene>
<dbReference type="Pfam" id="PF02839">
    <property type="entry name" value="CBM_5_12"/>
    <property type="match status" value="1"/>
</dbReference>
<dbReference type="SUPFAM" id="SSF49265">
    <property type="entry name" value="Fibronectin type III"/>
    <property type="match status" value="1"/>
</dbReference>
<keyword evidence="5" id="KW-0503">Monooxygenase</keyword>
<dbReference type="Gene3D" id="2.60.40.10">
    <property type="entry name" value="Immunoglobulins"/>
    <property type="match status" value="2"/>
</dbReference>
<dbReference type="PANTHER" id="PTHR34823:SF1">
    <property type="entry name" value="CHITIN-BINDING TYPE-4 DOMAIN-CONTAINING PROTEIN"/>
    <property type="match status" value="1"/>
</dbReference>
<dbReference type="PANTHER" id="PTHR34823">
    <property type="entry name" value="GLCNAC-BINDING PROTEIN A"/>
    <property type="match status" value="1"/>
</dbReference>
<feature type="domain" description="Fibronectin type-III" evidence="4">
    <location>
        <begin position="310"/>
        <end position="397"/>
    </location>
</feature>
<dbReference type="SUPFAM" id="SSF51055">
    <property type="entry name" value="Carbohydrate binding domain"/>
    <property type="match status" value="1"/>
</dbReference>
<dbReference type="InterPro" id="IPR014756">
    <property type="entry name" value="Ig_E-set"/>
</dbReference>
<dbReference type="AlphaFoldDB" id="A0AAU8E9T5"/>
<feature type="compositionally biased region" description="Polar residues" evidence="3">
    <location>
        <begin position="1"/>
        <end position="13"/>
    </location>
</feature>
<keyword evidence="5" id="KW-0560">Oxidoreductase</keyword>
<accession>A0AAU8E9T5</accession>
<dbReference type="SMART" id="SM00060">
    <property type="entry name" value="FN3"/>
    <property type="match status" value="2"/>
</dbReference>
<organism evidence="5">
    <name type="scientific">Pseudomonas sp. MYb327</name>
    <dbReference type="NCBI Taxonomy" id="2745230"/>
    <lineage>
        <taxon>Bacteria</taxon>
        <taxon>Pseudomonadati</taxon>
        <taxon>Pseudomonadota</taxon>
        <taxon>Gammaproteobacteria</taxon>
        <taxon>Pseudomonadales</taxon>
        <taxon>Pseudomonadaceae</taxon>
        <taxon>Pseudomonas</taxon>
    </lineage>
</organism>
<dbReference type="EMBL" id="CP159258">
    <property type="protein sequence ID" value="XCG75993.1"/>
    <property type="molecule type" value="Genomic_DNA"/>
</dbReference>
<dbReference type="InterPro" id="IPR004302">
    <property type="entry name" value="Cellulose/chitin-bd_N"/>
</dbReference>
<dbReference type="CDD" id="cd00063">
    <property type="entry name" value="FN3"/>
    <property type="match status" value="2"/>
</dbReference>
<dbReference type="GO" id="GO:0005576">
    <property type="term" value="C:extracellular region"/>
    <property type="evidence" value="ECO:0007669"/>
    <property type="project" value="InterPro"/>
</dbReference>
<dbReference type="SUPFAM" id="SSF81296">
    <property type="entry name" value="E set domains"/>
    <property type="match status" value="1"/>
</dbReference>
<dbReference type="InterPro" id="IPR003610">
    <property type="entry name" value="CBM5/12"/>
</dbReference>
<dbReference type="InterPro" id="IPR051024">
    <property type="entry name" value="GlcNAc_Chitin_IntDeg"/>
</dbReference>
<dbReference type="GO" id="GO:0030246">
    <property type="term" value="F:carbohydrate binding"/>
    <property type="evidence" value="ECO:0007669"/>
    <property type="project" value="InterPro"/>
</dbReference>